<protein>
    <submittedName>
        <fullName evidence="2">Uncharacterized protein</fullName>
    </submittedName>
</protein>
<comment type="caution">
    <text evidence="2">The sequence shown here is derived from an EMBL/GenBank/DDBJ whole genome shotgun (WGS) entry which is preliminary data.</text>
</comment>
<reference evidence="2 3" key="1">
    <citation type="submission" date="2024-01" db="EMBL/GenBank/DDBJ databases">
        <title>Genome assemblies of Stephania.</title>
        <authorList>
            <person name="Yang L."/>
        </authorList>
    </citation>
    <scope>NUCLEOTIDE SEQUENCE [LARGE SCALE GENOMIC DNA]</scope>
    <source>
        <strain evidence="2">QJT</strain>
        <tissue evidence="2">Leaf</tissue>
    </source>
</reference>
<keyword evidence="3" id="KW-1185">Reference proteome</keyword>
<evidence type="ECO:0000256" key="1">
    <source>
        <dbReference type="SAM" id="MobiDB-lite"/>
    </source>
</evidence>
<evidence type="ECO:0000313" key="3">
    <source>
        <dbReference type="Proteomes" id="UP001417504"/>
    </source>
</evidence>
<evidence type="ECO:0000313" key="2">
    <source>
        <dbReference type="EMBL" id="KAK9145856.1"/>
    </source>
</evidence>
<feature type="region of interest" description="Disordered" evidence="1">
    <location>
        <begin position="78"/>
        <end position="100"/>
    </location>
</feature>
<feature type="compositionally biased region" description="Polar residues" evidence="1">
    <location>
        <begin position="15"/>
        <end position="24"/>
    </location>
</feature>
<organism evidence="2 3">
    <name type="scientific">Stephania japonica</name>
    <dbReference type="NCBI Taxonomy" id="461633"/>
    <lineage>
        <taxon>Eukaryota</taxon>
        <taxon>Viridiplantae</taxon>
        <taxon>Streptophyta</taxon>
        <taxon>Embryophyta</taxon>
        <taxon>Tracheophyta</taxon>
        <taxon>Spermatophyta</taxon>
        <taxon>Magnoliopsida</taxon>
        <taxon>Ranunculales</taxon>
        <taxon>Menispermaceae</taxon>
        <taxon>Menispermoideae</taxon>
        <taxon>Cissampelideae</taxon>
        <taxon>Stephania</taxon>
    </lineage>
</organism>
<dbReference type="AlphaFoldDB" id="A0AAP0PM70"/>
<proteinExistence type="predicted"/>
<feature type="compositionally biased region" description="Pro residues" evidence="1">
    <location>
        <begin position="34"/>
        <end position="49"/>
    </location>
</feature>
<name>A0AAP0PM70_9MAGN</name>
<gene>
    <name evidence="2" type="ORF">Sjap_005759</name>
</gene>
<dbReference type="EMBL" id="JBBNAE010000002">
    <property type="protein sequence ID" value="KAK9145856.1"/>
    <property type="molecule type" value="Genomic_DNA"/>
</dbReference>
<dbReference type="Proteomes" id="UP001417504">
    <property type="component" value="Unassembled WGS sequence"/>
</dbReference>
<sequence>MSTTPKTHLSRSHISHPNGSPQFHSSSTTQISSPPLPPPSTPPTLPPPFVTSVPTTLKIFKKNENQHAFSNAISAITKKKKDMERGEVADLGNNKVADLD</sequence>
<feature type="region of interest" description="Disordered" evidence="1">
    <location>
        <begin position="1"/>
        <end position="50"/>
    </location>
</feature>
<accession>A0AAP0PM70</accession>